<dbReference type="GO" id="GO:0017150">
    <property type="term" value="F:tRNA dihydrouridine synthase activity"/>
    <property type="evidence" value="ECO:0007669"/>
    <property type="project" value="InterPro"/>
</dbReference>
<dbReference type="InterPro" id="IPR035587">
    <property type="entry name" value="DUS-like_FMN-bd"/>
</dbReference>
<evidence type="ECO:0000259" key="5">
    <source>
        <dbReference type="Pfam" id="PF01207"/>
    </source>
</evidence>
<comment type="caution">
    <text evidence="6">The sequence shown here is derived from an EMBL/GenBank/DDBJ whole genome shotgun (WGS) entry which is preliminary data.</text>
</comment>
<organism evidence="6">
    <name type="scientific">marine sediment metagenome</name>
    <dbReference type="NCBI Taxonomy" id="412755"/>
    <lineage>
        <taxon>unclassified sequences</taxon>
        <taxon>metagenomes</taxon>
        <taxon>ecological metagenomes</taxon>
    </lineage>
</organism>
<dbReference type="InterPro" id="IPR013785">
    <property type="entry name" value="Aldolase_TIM"/>
</dbReference>
<dbReference type="PANTHER" id="PTHR45846">
    <property type="entry name" value="TRNA-DIHYDROURIDINE(47) SYNTHASE [NAD(P)(+)]-LIKE"/>
    <property type="match status" value="1"/>
</dbReference>
<proteinExistence type="predicted"/>
<dbReference type="GO" id="GO:0003723">
    <property type="term" value="F:RNA binding"/>
    <property type="evidence" value="ECO:0007669"/>
    <property type="project" value="TreeGrafter"/>
</dbReference>
<dbReference type="Pfam" id="PF01207">
    <property type="entry name" value="Dus"/>
    <property type="match status" value="1"/>
</dbReference>
<evidence type="ECO:0000313" key="6">
    <source>
        <dbReference type="EMBL" id="GAF85511.1"/>
    </source>
</evidence>
<dbReference type="CDD" id="cd02801">
    <property type="entry name" value="DUS_like_FMN"/>
    <property type="match status" value="1"/>
</dbReference>
<keyword evidence="1" id="KW-0285">Flavoprotein</keyword>
<dbReference type="PIRSF" id="PIRSF006621">
    <property type="entry name" value="Dus"/>
    <property type="match status" value="1"/>
</dbReference>
<keyword evidence="4" id="KW-0560">Oxidoreductase</keyword>
<gene>
    <name evidence="6" type="ORF">S01H1_02303</name>
</gene>
<dbReference type="GO" id="GO:0050660">
    <property type="term" value="F:flavin adenine dinucleotide binding"/>
    <property type="evidence" value="ECO:0007669"/>
    <property type="project" value="InterPro"/>
</dbReference>
<dbReference type="AlphaFoldDB" id="X0TDZ7"/>
<dbReference type="Gene3D" id="3.20.20.70">
    <property type="entry name" value="Aldolase class I"/>
    <property type="match status" value="1"/>
</dbReference>
<accession>X0TDZ7</accession>
<dbReference type="SUPFAM" id="SSF51395">
    <property type="entry name" value="FMN-linked oxidoreductases"/>
    <property type="match status" value="1"/>
</dbReference>
<evidence type="ECO:0000256" key="2">
    <source>
        <dbReference type="ARBA" id="ARBA00022643"/>
    </source>
</evidence>
<name>X0TDZ7_9ZZZZ</name>
<feature type="non-terminal residue" evidence="6">
    <location>
        <position position="1"/>
    </location>
</feature>
<evidence type="ECO:0000256" key="4">
    <source>
        <dbReference type="ARBA" id="ARBA00023002"/>
    </source>
</evidence>
<keyword evidence="3" id="KW-0819">tRNA processing</keyword>
<keyword evidence="2" id="KW-0288">FMN</keyword>
<reference evidence="6" key="1">
    <citation type="journal article" date="2014" name="Front. Microbiol.">
        <title>High frequency of phylogenetically diverse reductive dehalogenase-homologous genes in deep subseafloor sedimentary metagenomes.</title>
        <authorList>
            <person name="Kawai M."/>
            <person name="Futagami T."/>
            <person name="Toyoda A."/>
            <person name="Takaki Y."/>
            <person name="Nishi S."/>
            <person name="Hori S."/>
            <person name="Arai W."/>
            <person name="Tsubouchi T."/>
            <person name="Morono Y."/>
            <person name="Uchiyama I."/>
            <person name="Ito T."/>
            <person name="Fujiyama A."/>
            <person name="Inagaki F."/>
            <person name="Takami H."/>
        </authorList>
    </citation>
    <scope>NUCLEOTIDE SEQUENCE</scope>
    <source>
        <strain evidence="6">Expedition CK06-06</strain>
    </source>
</reference>
<dbReference type="EMBL" id="BARS01001095">
    <property type="protein sequence ID" value="GAF85511.1"/>
    <property type="molecule type" value="Genomic_DNA"/>
</dbReference>
<protein>
    <recommendedName>
        <fullName evidence="5">DUS-like FMN-binding domain-containing protein</fullName>
    </recommendedName>
</protein>
<dbReference type="PANTHER" id="PTHR45846:SF1">
    <property type="entry name" value="TRNA-DIHYDROURIDINE(47) SYNTHASE [NAD(P)(+)]-LIKE"/>
    <property type="match status" value="1"/>
</dbReference>
<feature type="domain" description="DUS-like FMN-binding" evidence="5">
    <location>
        <begin position="19"/>
        <end position="280"/>
    </location>
</feature>
<evidence type="ECO:0000256" key="1">
    <source>
        <dbReference type="ARBA" id="ARBA00022630"/>
    </source>
</evidence>
<sequence length="294" mass="32352">HAYIFRWPGIYMALFSFMFAPMEGYSDGVLRTLCHTHGADLTFTEMAHVESFLRGNKPALAKIEAPDSTPVQIQLLTGREDQLERFVEGFRPFPGFKGFNLNLSCPSMDVIRHGKGAAMVKRAAKTQRLVSIIQGHGYAASVKLRLGTNEYEKRNKLYLNSLGGVEADLFIVHAKTAAQESGEPEDYSVFPECVEAAGGVPVIANGGVDSAEKVRALMGMGVAGVMIGRAALGNPSVFDALKNELGFNEPRRIVPTIDELVREYDSLHEHLRGNERYRDNFLRVAGRKAGSVTY</sequence>
<dbReference type="InterPro" id="IPR001269">
    <property type="entry name" value="DUS_fam"/>
</dbReference>
<evidence type="ECO:0000256" key="3">
    <source>
        <dbReference type="ARBA" id="ARBA00022694"/>
    </source>
</evidence>